<dbReference type="RefSeq" id="WP_109319060.1">
    <property type="nucleotide sequence ID" value="NZ_QFWT01000003.1"/>
</dbReference>
<proteinExistence type="predicted"/>
<organism evidence="2 3">
    <name type="scientific">Vibrio albus</name>
    <dbReference type="NCBI Taxonomy" id="2200953"/>
    <lineage>
        <taxon>Bacteria</taxon>
        <taxon>Pseudomonadati</taxon>
        <taxon>Pseudomonadota</taxon>
        <taxon>Gammaproteobacteria</taxon>
        <taxon>Vibrionales</taxon>
        <taxon>Vibrionaceae</taxon>
        <taxon>Vibrio</taxon>
    </lineage>
</organism>
<evidence type="ECO:0000313" key="2">
    <source>
        <dbReference type="EMBL" id="PWI33809.1"/>
    </source>
</evidence>
<comment type="caution">
    <text evidence="2">The sequence shown here is derived from an EMBL/GenBank/DDBJ whole genome shotgun (WGS) entry which is preliminary data.</text>
</comment>
<feature type="compositionally biased region" description="Basic and acidic residues" evidence="1">
    <location>
        <begin position="10"/>
        <end position="31"/>
    </location>
</feature>
<name>A0A2U3BAI6_9VIBR</name>
<evidence type="ECO:0000256" key="1">
    <source>
        <dbReference type="SAM" id="MobiDB-lite"/>
    </source>
</evidence>
<dbReference type="Proteomes" id="UP000245362">
    <property type="component" value="Unassembled WGS sequence"/>
</dbReference>
<dbReference type="AlphaFoldDB" id="A0A2U3BAI6"/>
<evidence type="ECO:0000313" key="3">
    <source>
        <dbReference type="Proteomes" id="UP000245362"/>
    </source>
</evidence>
<reference evidence="2 3" key="1">
    <citation type="submission" date="2018-05" db="EMBL/GenBank/DDBJ databases">
        <title>Vibrio limimaris sp. nov., isolated from marine sediment.</title>
        <authorList>
            <person name="Li C.-M."/>
        </authorList>
    </citation>
    <scope>NUCLEOTIDE SEQUENCE [LARGE SCALE GENOMIC DNA]</scope>
    <source>
        <strain evidence="2 3">E4404</strain>
    </source>
</reference>
<accession>A0A2U3BAI6</accession>
<protein>
    <submittedName>
        <fullName evidence="2">Adenosine deaminase</fullName>
    </submittedName>
</protein>
<sequence length="45" mass="5416">MNKSKKKSPKKENKPIESDNKNSKSTRRKIEDILNERDLERLFEL</sequence>
<feature type="region of interest" description="Disordered" evidence="1">
    <location>
        <begin position="1"/>
        <end position="31"/>
    </location>
</feature>
<gene>
    <name evidence="2" type="ORF">DI392_06290</name>
</gene>
<keyword evidence="3" id="KW-1185">Reference proteome</keyword>
<dbReference type="EMBL" id="QFWT01000003">
    <property type="protein sequence ID" value="PWI33809.1"/>
    <property type="molecule type" value="Genomic_DNA"/>
</dbReference>